<dbReference type="EMBL" id="PGCP01000022">
    <property type="protein sequence ID" value="PJC92482.1"/>
    <property type="molecule type" value="Genomic_DNA"/>
</dbReference>
<feature type="compositionally biased region" description="Basic and acidic residues" evidence="1">
    <location>
        <begin position="89"/>
        <end position="101"/>
    </location>
</feature>
<protein>
    <submittedName>
        <fullName evidence="2">LafX</fullName>
    </submittedName>
</protein>
<evidence type="ECO:0000313" key="2">
    <source>
        <dbReference type="EMBL" id="PJC92482.1"/>
    </source>
</evidence>
<gene>
    <name evidence="2" type="ORF">CUC44_14535</name>
</gene>
<feature type="region of interest" description="Disordered" evidence="1">
    <location>
        <begin position="89"/>
        <end position="112"/>
    </location>
</feature>
<sequence length="112" mass="12984">MSMTGSVQPGTERETRQRQLLGLGRLILQQARAGQWDAVRLTDQRLAQFIGHVRQQPGLWDALAPARDQVRAWHQDAFALCEQETRQRKQEWQSLSDKREGLQAYDEAQEWA</sequence>
<dbReference type="OrthoDB" id="5588266at2"/>
<comment type="caution">
    <text evidence="2">The sequence shown here is derived from an EMBL/GenBank/DDBJ whole genome shotgun (WGS) entry which is preliminary data.</text>
</comment>
<dbReference type="AlphaFoldDB" id="A0A2M8H7G1"/>
<evidence type="ECO:0000256" key="1">
    <source>
        <dbReference type="SAM" id="MobiDB-lite"/>
    </source>
</evidence>
<name>A0A2M8H7G1_9GAMM</name>
<keyword evidence="3" id="KW-1185">Reference proteome</keyword>
<organism evidence="2 3">
    <name type="scientific">Aeromonas lusitana</name>
    <dbReference type="NCBI Taxonomy" id="931529"/>
    <lineage>
        <taxon>Bacteria</taxon>
        <taxon>Pseudomonadati</taxon>
        <taxon>Pseudomonadota</taxon>
        <taxon>Gammaproteobacteria</taxon>
        <taxon>Aeromonadales</taxon>
        <taxon>Aeromonadaceae</taxon>
        <taxon>Aeromonas</taxon>
    </lineage>
</organism>
<reference evidence="2 3" key="1">
    <citation type="submission" date="2017-11" db="EMBL/GenBank/DDBJ databases">
        <title>Draft genome sequence of environmental isolate Aeromonas lusitania sp. nov. MDC 2473.</title>
        <authorList>
            <person name="Colston S.M."/>
            <person name="Navarro A."/>
            <person name="Martinez-Murcia A.J."/>
            <person name="Graf J."/>
        </authorList>
    </citation>
    <scope>NUCLEOTIDE SEQUENCE [LARGE SCALE GENOMIC DNA]</scope>
    <source>
        <strain evidence="2 3">MDC 2473</strain>
    </source>
</reference>
<accession>A0A2M8H7G1</accession>
<dbReference type="Proteomes" id="UP000232060">
    <property type="component" value="Unassembled WGS sequence"/>
</dbReference>
<evidence type="ECO:0000313" key="3">
    <source>
        <dbReference type="Proteomes" id="UP000232060"/>
    </source>
</evidence>
<proteinExistence type="predicted"/>